<evidence type="ECO:0000256" key="2">
    <source>
        <dbReference type="ARBA" id="ARBA00023136"/>
    </source>
</evidence>
<reference evidence="5" key="1">
    <citation type="submission" date="2014-06" db="EMBL/GenBank/DDBJ databases">
        <authorList>
            <person name="Urmite Genomes Urmite Genomes"/>
        </authorList>
    </citation>
    <scope>NUCLEOTIDE SEQUENCE</scope>
</reference>
<keyword evidence="2" id="KW-0472">Membrane</keyword>
<evidence type="ECO:0000313" key="5">
    <source>
        <dbReference type="EMBL" id="CDZ82980.1"/>
    </source>
</evidence>
<evidence type="ECO:0000259" key="4">
    <source>
        <dbReference type="Pfam" id="PF04355"/>
    </source>
</evidence>
<accession>A0A078L8D6</accession>
<dbReference type="InterPro" id="IPR037873">
    <property type="entry name" value="BamE-like"/>
</dbReference>
<evidence type="ECO:0000256" key="3">
    <source>
        <dbReference type="SAM" id="SignalP"/>
    </source>
</evidence>
<protein>
    <submittedName>
        <fullName evidence="5">Outer membrane protein assembly factor BamE</fullName>
    </submittedName>
</protein>
<evidence type="ECO:0000256" key="1">
    <source>
        <dbReference type="ARBA" id="ARBA00022729"/>
    </source>
</evidence>
<gene>
    <name evidence="5" type="primary">bamE</name>
    <name evidence="5" type="ORF">BN1086_01081</name>
</gene>
<name>A0A078L8D6_CITKO</name>
<proteinExistence type="predicted"/>
<dbReference type="AlphaFoldDB" id="A0A078L8D6"/>
<dbReference type="PROSITE" id="PS51257">
    <property type="entry name" value="PROKAR_LIPOPROTEIN"/>
    <property type="match status" value="1"/>
</dbReference>
<keyword evidence="1 3" id="KW-0732">Signal</keyword>
<sequence>MGDRDVRSLFCAALLGFSVLTITACAPTVQKIDYNQKSMLLSLGMSKNDVMQIMGAPRRTDVNEERERWIYWNKALYGYTIVDNEQLATDRLTVTFVNGKVTKWGQQTLTDDMLESTQKTAQAYAEAANSIKK</sequence>
<feature type="domain" description="Outer membrane protein assembly factor BamE" evidence="4">
    <location>
        <begin position="41"/>
        <end position="104"/>
    </location>
</feature>
<feature type="chain" id="PRO_5001740823" evidence="3">
    <location>
        <begin position="27"/>
        <end position="133"/>
    </location>
</feature>
<dbReference type="Pfam" id="PF04355">
    <property type="entry name" value="BamE"/>
    <property type="match status" value="1"/>
</dbReference>
<feature type="signal peptide" evidence="3">
    <location>
        <begin position="1"/>
        <end position="26"/>
    </location>
</feature>
<dbReference type="EMBL" id="LK931336">
    <property type="protein sequence ID" value="CDZ82980.1"/>
    <property type="molecule type" value="Genomic_DNA"/>
</dbReference>
<dbReference type="PATRIC" id="fig|545.12.peg.1074"/>
<dbReference type="InterPro" id="IPR007450">
    <property type="entry name" value="BamE_dom"/>
</dbReference>
<dbReference type="GO" id="GO:0019867">
    <property type="term" value="C:outer membrane"/>
    <property type="evidence" value="ECO:0007669"/>
    <property type="project" value="InterPro"/>
</dbReference>
<organism evidence="5">
    <name type="scientific">Citrobacter koseri</name>
    <name type="common">Citrobacter diversus</name>
    <dbReference type="NCBI Taxonomy" id="545"/>
    <lineage>
        <taxon>Bacteria</taxon>
        <taxon>Pseudomonadati</taxon>
        <taxon>Pseudomonadota</taxon>
        <taxon>Gammaproteobacteria</taxon>
        <taxon>Enterobacterales</taxon>
        <taxon>Enterobacteriaceae</taxon>
        <taxon>Citrobacter</taxon>
    </lineage>
</organism>
<dbReference type="Gene3D" id="3.30.1450.10">
    <property type="match status" value="1"/>
</dbReference>